<keyword evidence="2" id="KW-1003">Cell membrane</keyword>
<gene>
    <name evidence="8" type="ORF">SAE02_61870</name>
</gene>
<organism evidence="8 9">
    <name type="scientific">Skermanella aerolata</name>
    <dbReference type="NCBI Taxonomy" id="393310"/>
    <lineage>
        <taxon>Bacteria</taxon>
        <taxon>Pseudomonadati</taxon>
        <taxon>Pseudomonadota</taxon>
        <taxon>Alphaproteobacteria</taxon>
        <taxon>Rhodospirillales</taxon>
        <taxon>Azospirillaceae</taxon>
        <taxon>Skermanella</taxon>
    </lineage>
</organism>
<evidence type="ECO:0000259" key="7">
    <source>
        <dbReference type="Pfam" id="PF05425"/>
    </source>
</evidence>
<dbReference type="PANTHER" id="PTHR34820:SF4">
    <property type="entry name" value="INNER MEMBRANE PROTEIN YEBZ"/>
    <property type="match status" value="1"/>
</dbReference>
<evidence type="ECO:0000313" key="8">
    <source>
        <dbReference type="EMBL" id="GEO42039.1"/>
    </source>
</evidence>
<dbReference type="InterPro" id="IPR032694">
    <property type="entry name" value="CopC/D"/>
</dbReference>
<evidence type="ECO:0000256" key="1">
    <source>
        <dbReference type="ARBA" id="ARBA00004651"/>
    </source>
</evidence>
<evidence type="ECO:0000256" key="2">
    <source>
        <dbReference type="ARBA" id="ARBA00022475"/>
    </source>
</evidence>
<feature type="transmembrane region" description="Helical" evidence="6">
    <location>
        <begin position="56"/>
        <end position="75"/>
    </location>
</feature>
<proteinExistence type="predicted"/>
<dbReference type="RefSeq" id="WP_044434843.1">
    <property type="nucleotide sequence ID" value="NZ_BJYZ01000035.1"/>
</dbReference>
<accession>A0A512E031</accession>
<dbReference type="Pfam" id="PF05425">
    <property type="entry name" value="CopD"/>
    <property type="match status" value="1"/>
</dbReference>
<reference evidence="8 9" key="1">
    <citation type="submission" date="2019-07" db="EMBL/GenBank/DDBJ databases">
        <title>Whole genome shotgun sequence of Skermanella aerolata NBRC 106429.</title>
        <authorList>
            <person name="Hosoyama A."/>
            <person name="Uohara A."/>
            <person name="Ohji S."/>
            <person name="Ichikawa N."/>
        </authorList>
    </citation>
    <scope>NUCLEOTIDE SEQUENCE [LARGE SCALE GENOMIC DNA]</scope>
    <source>
        <strain evidence="8 9">NBRC 106429</strain>
    </source>
</reference>
<feature type="transmembrane region" description="Helical" evidence="6">
    <location>
        <begin position="202"/>
        <end position="222"/>
    </location>
</feature>
<evidence type="ECO:0000256" key="5">
    <source>
        <dbReference type="ARBA" id="ARBA00023136"/>
    </source>
</evidence>
<evidence type="ECO:0000313" key="9">
    <source>
        <dbReference type="Proteomes" id="UP000321523"/>
    </source>
</evidence>
<dbReference type="AlphaFoldDB" id="A0A512E031"/>
<dbReference type="EMBL" id="BJYZ01000035">
    <property type="protein sequence ID" value="GEO42039.1"/>
    <property type="molecule type" value="Genomic_DNA"/>
</dbReference>
<dbReference type="GO" id="GO:0005886">
    <property type="term" value="C:plasma membrane"/>
    <property type="evidence" value="ECO:0007669"/>
    <property type="project" value="UniProtKB-SubCell"/>
</dbReference>
<sequence>MSLETADWVRAVERGLHLAASFSVFGVILFRTVLAHPVVDHLTDEAAERFDRACRGLVWFSAEVALFAAVAWLLMQSAYMAQSDTVGGTFEVIPTVLFGTTFGQLLLFRLLLLGAAVALFRLYRHGGRIWSFLFAGASVALHAGTGHGAAMEGGAGLLLTAALALHLMAASAWLGSLAPLFLLLRDAPGEAADMARRRFAPFGLACVVTLALTALFQGQTIIGSWPDLFGTEYGLWAIAKTVLFALLLAFAAANQFLLSQAGLRISIALETTAGLLVVLAASILVNLPPPMHG</sequence>
<feature type="transmembrane region" description="Helical" evidence="6">
    <location>
        <begin position="132"/>
        <end position="151"/>
    </location>
</feature>
<dbReference type="PANTHER" id="PTHR34820">
    <property type="entry name" value="INNER MEMBRANE PROTEIN YEBZ"/>
    <property type="match status" value="1"/>
</dbReference>
<protein>
    <recommendedName>
        <fullName evidence="7">Copper resistance protein D domain-containing protein</fullName>
    </recommendedName>
</protein>
<evidence type="ECO:0000256" key="4">
    <source>
        <dbReference type="ARBA" id="ARBA00022989"/>
    </source>
</evidence>
<comment type="subcellular location">
    <subcellularLocation>
        <location evidence="1">Cell membrane</location>
        <topology evidence="1">Multi-pass membrane protein</topology>
    </subcellularLocation>
</comment>
<feature type="transmembrane region" description="Helical" evidence="6">
    <location>
        <begin position="15"/>
        <end position="35"/>
    </location>
</feature>
<name>A0A512E031_9PROT</name>
<feature type="domain" description="Copper resistance protein D" evidence="7">
    <location>
        <begin position="195"/>
        <end position="284"/>
    </location>
</feature>
<keyword evidence="5 6" id="KW-0472">Membrane</keyword>
<evidence type="ECO:0000256" key="6">
    <source>
        <dbReference type="SAM" id="Phobius"/>
    </source>
</evidence>
<comment type="caution">
    <text evidence="8">The sequence shown here is derived from an EMBL/GenBank/DDBJ whole genome shotgun (WGS) entry which is preliminary data.</text>
</comment>
<evidence type="ECO:0000256" key="3">
    <source>
        <dbReference type="ARBA" id="ARBA00022692"/>
    </source>
</evidence>
<keyword evidence="4 6" id="KW-1133">Transmembrane helix</keyword>
<keyword evidence="3 6" id="KW-0812">Transmembrane</keyword>
<keyword evidence="9" id="KW-1185">Reference proteome</keyword>
<feature type="transmembrane region" description="Helical" evidence="6">
    <location>
        <begin position="234"/>
        <end position="253"/>
    </location>
</feature>
<feature type="transmembrane region" description="Helical" evidence="6">
    <location>
        <begin position="157"/>
        <end position="182"/>
    </location>
</feature>
<feature type="transmembrane region" description="Helical" evidence="6">
    <location>
        <begin position="95"/>
        <end position="120"/>
    </location>
</feature>
<feature type="transmembrane region" description="Helical" evidence="6">
    <location>
        <begin position="265"/>
        <end position="287"/>
    </location>
</feature>
<dbReference type="Proteomes" id="UP000321523">
    <property type="component" value="Unassembled WGS sequence"/>
</dbReference>
<dbReference type="InterPro" id="IPR008457">
    <property type="entry name" value="Cu-R_CopD_dom"/>
</dbReference>
<dbReference type="GO" id="GO:0006825">
    <property type="term" value="P:copper ion transport"/>
    <property type="evidence" value="ECO:0007669"/>
    <property type="project" value="InterPro"/>
</dbReference>